<keyword evidence="4" id="KW-1185">Reference proteome</keyword>
<dbReference type="HOGENOM" id="CLU_075802_2_0_10"/>
<evidence type="ECO:0000313" key="3">
    <source>
        <dbReference type="EMBL" id="AGA80779.1"/>
    </source>
</evidence>
<dbReference type="InterPro" id="IPR018764">
    <property type="entry name" value="RskA_C"/>
</dbReference>
<accession>L0G3F9</accession>
<protein>
    <recommendedName>
        <fullName evidence="2">Anti-sigma K factor RskA C-terminal domain-containing protein</fullName>
    </recommendedName>
</protein>
<proteinExistence type="predicted"/>
<dbReference type="PANTHER" id="PTHR37461">
    <property type="entry name" value="ANTI-SIGMA-K FACTOR RSKA"/>
    <property type="match status" value="1"/>
</dbReference>
<dbReference type="AlphaFoldDB" id="L0G3F9"/>
<keyword evidence="1" id="KW-0812">Transmembrane</keyword>
<dbReference type="GO" id="GO:0006417">
    <property type="term" value="P:regulation of translation"/>
    <property type="evidence" value="ECO:0007669"/>
    <property type="project" value="TreeGrafter"/>
</dbReference>
<dbReference type="eggNOG" id="COG5343">
    <property type="taxonomic scope" value="Bacteria"/>
</dbReference>
<dbReference type="EMBL" id="CP003346">
    <property type="protein sequence ID" value="AGA80779.1"/>
    <property type="molecule type" value="Genomic_DNA"/>
</dbReference>
<dbReference type="GO" id="GO:0005886">
    <property type="term" value="C:plasma membrane"/>
    <property type="evidence" value="ECO:0007669"/>
    <property type="project" value="InterPro"/>
</dbReference>
<feature type="transmembrane region" description="Helical" evidence="1">
    <location>
        <begin position="106"/>
        <end position="129"/>
    </location>
</feature>
<keyword evidence="1" id="KW-1133">Transmembrane helix</keyword>
<dbReference type="KEGG" id="evi:Echvi_4607"/>
<dbReference type="OrthoDB" id="1420916at2"/>
<dbReference type="GO" id="GO:0016989">
    <property type="term" value="F:sigma factor antagonist activity"/>
    <property type="evidence" value="ECO:0007669"/>
    <property type="project" value="TreeGrafter"/>
</dbReference>
<organism evidence="3 4">
    <name type="scientific">Echinicola vietnamensis (strain DSM 17526 / LMG 23754 / KMM 6221)</name>
    <dbReference type="NCBI Taxonomy" id="926556"/>
    <lineage>
        <taxon>Bacteria</taxon>
        <taxon>Pseudomonadati</taxon>
        <taxon>Bacteroidota</taxon>
        <taxon>Cytophagia</taxon>
        <taxon>Cytophagales</taxon>
        <taxon>Cyclobacteriaceae</taxon>
        <taxon>Echinicola</taxon>
    </lineage>
</organism>
<dbReference type="STRING" id="926556.Echvi_4607"/>
<dbReference type="PATRIC" id="fig|926556.3.peg.4875"/>
<dbReference type="InterPro" id="IPR051474">
    <property type="entry name" value="Anti-sigma-K/W_factor"/>
</dbReference>
<evidence type="ECO:0000313" key="4">
    <source>
        <dbReference type="Proteomes" id="UP000010796"/>
    </source>
</evidence>
<dbReference type="RefSeq" id="WP_015268301.1">
    <property type="nucleotide sequence ID" value="NC_019904.1"/>
</dbReference>
<dbReference type="Pfam" id="PF10099">
    <property type="entry name" value="RskA_C"/>
    <property type="match status" value="1"/>
</dbReference>
<name>L0G3F9_ECHVK</name>
<keyword evidence="1" id="KW-0472">Membrane</keyword>
<reference evidence="4" key="1">
    <citation type="submission" date="2012-02" db="EMBL/GenBank/DDBJ databases">
        <title>The complete genome of Echinicola vietnamensis DSM 17526.</title>
        <authorList>
            <person name="Lucas S."/>
            <person name="Copeland A."/>
            <person name="Lapidus A."/>
            <person name="Glavina del Rio T."/>
            <person name="Dalin E."/>
            <person name="Tice H."/>
            <person name="Bruce D."/>
            <person name="Goodwin L."/>
            <person name="Pitluck S."/>
            <person name="Peters L."/>
            <person name="Ovchinnikova G."/>
            <person name="Teshima H."/>
            <person name="Kyrpides N."/>
            <person name="Mavromatis K."/>
            <person name="Ivanova N."/>
            <person name="Brettin T."/>
            <person name="Detter J.C."/>
            <person name="Han C."/>
            <person name="Larimer F."/>
            <person name="Land M."/>
            <person name="Hauser L."/>
            <person name="Markowitz V."/>
            <person name="Cheng J.-F."/>
            <person name="Hugenholtz P."/>
            <person name="Woyke T."/>
            <person name="Wu D."/>
            <person name="Brambilla E."/>
            <person name="Klenk H.-P."/>
            <person name="Eisen J.A."/>
        </authorList>
    </citation>
    <scope>NUCLEOTIDE SEQUENCE [LARGE SCALE GENOMIC DNA]</scope>
    <source>
        <strain evidence="4">DSM 17526 / LMG 23754 / KMM 6221</strain>
    </source>
</reference>
<evidence type="ECO:0000256" key="1">
    <source>
        <dbReference type="SAM" id="Phobius"/>
    </source>
</evidence>
<evidence type="ECO:0000259" key="2">
    <source>
        <dbReference type="Pfam" id="PF10099"/>
    </source>
</evidence>
<feature type="domain" description="Anti-sigma K factor RskA C-terminal" evidence="2">
    <location>
        <begin position="119"/>
        <end position="266"/>
    </location>
</feature>
<sequence length="277" mass="30980">MDIQSYIASGKLELFVLGELSDREREEVIELSKKHPEIKRELEEIEDAMFAFDDKTGVKPSEAVKDKIFESLSMDLVEEKETEPEPESVKTRPAAKQVMLQPWKQFAVASSIVAFLAILAAVYFAVMYYDVEERFTALLQERNILSEELDINQARYNSLDEQFETLLSGDYERVPMLGESFELQKDARVDVFWDKSTENVFVSVNQLAALEADQDYQLWAIGDDGPVGIGIVKPGEKLTLQQMEAAASAGAFAITIEPKGGSEAPTLENLVVIGEVV</sequence>
<dbReference type="Proteomes" id="UP000010796">
    <property type="component" value="Chromosome"/>
</dbReference>
<gene>
    <name evidence="3" type="ordered locus">Echvi_4607</name>
</gene>
<dbReference type="PANTHER" id="PTHR37461:SF1">
    <property type="entry name" value="ANTI-SIGMA-K FACTOR RSKA"/>
    <property type="match status" value="1"/>
</dbReference>